<feature type="transmembrane region" description="Helical" evidence="5">
    <location>
        <begin position="196"/>
        <end position="218"/>
    </location>
</feature>
<sequence>MDCLDDHGIHLATSLDIENESDIDISSHMDSMSENSLINFRSIHKSGQQQSTNLPLLTACYISALTVGATTYAFSFYSNDLKTSLNLSQNQLDTLSSATFCAGIFSWLPGMVVDFWGARRAMALGGTSNAIILSLYWVIATEHVKLHDIEFLMFLLSALSVVTFMGCALITGSVFKVIVESCSSGTKGKAVGCAKGYVGVGSGVYVCLFGALFGSSSYEEGGSDSKLKSLNFLLMAAVLSFLAATLPALLFLPKQSPTSPTSAYQSRRDGTRSIHFRVVYVGLISLGIWVVGTSLLNLRLDEQAKNNGGASGVDPSILNKTLSEDITMARELFDSSRVLISSSAGMNWGNAFMILLLWWGPALSLLCLPPRNEFAGDATDSIEENAYDGNDEHNLETDGVNGRVDACINVEDEDTFLHDGIGRVSFGLKYGEISSSELDDSLGAGSDHVLDASDREFTLLQMLRTSPAWLMAWTYLILVGGGTLMTTNIGQMTEALGFDHATTSASLALFSAAQGASRVCTGIASEISLGWSPPRFCRCLLSSNDTGIPRPAFLVLASLVGAAAHFVLAISTSEGAFVFGVTLAGLSFGMVWPMMVLITGEFFGVAHVGANYMWFDGMSSAVGTLLISKVVAQEVYDEHIVREESGGEGNFKCTGLGCFAMTHAIVSLLSLTCIVSSFALIKNPWSQSSSRRDVAS</sequence>
<evidence type="ECO:0008006" key="8">
    <source>
        <dbReference type="Google" id="ProtNLM"/>
    </source>
</evidence>
<dbReference type="SUPFAM" id="SSF103473">
    <property type="entry name" value="MFS general substrate transporter"/>
    <property type="match status" value="1"/>
</dbReference>
<feature type="transmembrane region" description="Helical" evidence="5">
    <location>
        <begin position="468"/>
        <end position="489"/>
    </location>
</feature>
<dbReference type="Pfam" id="PF07690">
    <property type="entry name" value="MFS_1"/>
    <property type="match status" value="1"/>
</dbReference>
<keyword evidence="4 5" id="KW-0472">Membrane</keyword>
<dbReference type="PANTHER" id="PTHR21576:SF158">
    <property type="entry name" value="RIBOSOMAL RNA-PROCESSING PROTEIN 12-LIKE CONSERVED DOMAIN-CONTAINING PROTEIN"/>
    <property type="match status" value="1"/>
</dbReference>
<keyword evidence="3 5" id="KW-1133">Transmembrane helix</keyword>
<evidence type="ECO:0000256" key="1">
    <source>
        <dbReference type="ARBA" id="ARBA00004141"/>
    </source>
</evidence>
<feature type="transmembrane region" description="Helical" evidence="5">
    <location>
        <begin position="348"/>
        <end position="368"/>
    </location>
</feature>
<dbReference type="AlphaFoldDB" id="A0ABD3QC02"/>
<dbReference type="Proteomes" id="UP001530315">
    <property type="component" value="Unassembled WGS sequence"/>
</dbReference>
<evidence type="ECO:0000256" key="4">
    <source>
        <dbReference type="ARBA" id="ARBA00023136"/>
    </source>
</evidence>
<evidence type="ECO:0000313" key="6">
    <source>
        <dbReference type="EMBL" id="KAL3797584.1"/>
    </source>
</evidence>
<comment type="subcellular location">
    <subcellularLocation>
        <location evidence="1">Membrane</location>
        <topology evidence="1">Multi-pass membrane protein</topology>
    </subcellularLocation>
</comment>
<comment type="caution">
    <text evidence="6">The sequence shown here is derived from an EMBL/GenBank/DDBJ whole genome shotgun (WGS) entry which is preliminary data.</text>
</comment>
<evidence type="ECO:0000256" key="2">
    <source>
        <dbReference type="ARBA" id="ARBA00022692"/>
    </source>
</evidence>
<feature type="transmembrane region" description="Helical" evidence="5">
    <location>
        <begin position="653"/>
        <end position="681"/>
    </location>
</feature>
<feature type="transmembrane region" description="Helical" evidence="5">
    <location>
        <begin position="151"/>
        <end position="175"/>
    </location>
</feature>
<feature type="transmembrane region" description="Helical" evidence="5">
    <location>
        <begin position="577"/>
        <end position="600"/>
    </location>
</feature>
<evidence type="ECO:0000313" key="7">
    <source>
        <dbReference type="Proteomes" id="UP001530315"/>
    </source>
</evidence>
<protein>
    <recommendedName>
        <fullName evidence="8">Nodulin-like domain-containing protein</fullName>
    </recommendedName>
</protein>
<feature type="transmembrane region" description="Helical" evidence="5">
    <location>
        <begin position="274"/>
        <end position="292"/>
    </location>
</feature>
<evidence type="ECO:0000256" key="3">
    <source>
        <dbReference type="ARBA" id="ARBA00022989"/>
    </source>
</evidence>
<dbReference type="InterPro" id="IPR036259">
    <property type="entry name" value="MFS_trans_sf"/>
</dbReference>
<dbReference type="InterPro" id="IPR011701">
    <property type="entry name" value="MFS"/>
</dbReference>
<feature type="transmembrane region" description="Helical" evidence="5">
    <location>
        <begin position="95"/>
        <end position="116"/>
    </location>
</feature>
<keyword evidence="7" id="KW-1185">Reference proteome</keyword>
<reference evidence="6 7" key="1">
    <citation type="submission" date="2024-10" db="EMBL/GenBank/DDBJ databases">
        <title>Updated reference genomes for cyclostephanoid diatoms.</title>
        <authorList>
            <person name="Roberts W.R."/>
            <person name="Alverson A.J."/>
        </authorList>
    </citation>
    <scope>NUCLEOTIDE SEQUENCE [LARGE SCALE GENOMIC DNA]</scope>
    <source>
        <strain evidence="6 7">AJA276-08</strain>
    </source>
</reference>
<feature type="transmembrane region" description="Helical" evidence="5">
    <location>
        <begin position="121"/>
        <end position="139"/>
    </location>
</feature>
<feature type="transmembrane region" description="Helical" evidence="5">
    <location>
        <begin position="552"/>
        <end position="570"/>
    </location>
</feature>
<dbReference type="PANTHER" id="PTHR21576">
    <property type="entry name" value="UNCHARACTERIZED NODULIN-LIKE PROTEIN"/>
    <property type="match status" value="1"/>
</dbReference>
<dbReference type="Gene3D" id="1.20.1250.20">
    <property type="entry name" value="MFS general substrate transporter like domains"/>
    <property type="match status" value="1"/>
</dbReference>
<proteinExistence type="predicted"/>
<dbReference type="EMBL" id="JALLAZ020000343">
    <property type="protein sequence ID" value="KAL3797584.1"/>
    <property type="molecule type" value="Genomic_DNA"/>
</dbReference>
<accession>A0ABD3QC02</accession>
<dbReference type="GO" id="GO:0016020">
    <property type="term" value="C:membrane"/>
    <property type="evidence" value="ECO:0007669"/>
    <property type="project" value="UniProtKB-SubCell"/>
</dbReference>
<organism evidence="6 7">
    <name type="scientific">Stephanodiscus triporus</name>
    <dbReference type="NCBI Taxonomy" id="2934178"/>
    <lineage>
        <taxon>Eukaryota</taxon>
        <taxon>Sar</taxon>
        <taxon>Stramenopiles</taxon>
        <taxon>Ochrophyta</taxon>
        <taxon>Bacillariophyta</taxon>
        <taxon>Coscinodiscophyceae</taxon>
        <taxon>Thalassiosirophycidae</taxon>
        <taxon>Stephanodiscales</taxon>
        <taxon>Stephanodiscaceae</taxon>
        <taxon>Stephanodiscus</taxon>
    </lineage>
</organism>
<feature type="transmembrane region" description="Helical" evidence="5">
    <location>
        <begin position="54"/>
        <end position="75"/>
    </location>
</feature>
<name>A0ABD3QC02_9STRA</name>
<gene>
    <name evidence="6" type="ORF">ACHAW5_003303</name>
</gene>
<feature type="transmembrane region" description="Helical" evidence="5">
    <location>
        <begin position="230"/>
        <end position="253"/>
    </location>
</feature>
<evidence type="ECO:0000256" key="5">
    <source>
        <dbReference type="SAM" id="Phobius"/>
    </source>
</evidence>
<keyword evidence="2 5" id="KW-0812">Transmembrane</keyword>